<evidence type="ECO:0000313" key="2">
    <source>
        <dbReference type="Proteomes" id="UP000664169"/>
    </source>
</evidence>
<accession>A0A8H3FPE4</accession>
<keyword evidence="2" id="KW-1185">Reference proteome</keyword>
<gene>
    <name evidence="1" type="ORF">GOMPHAMPRED_004284</name>
</gene>
<protein>
    <submittedName>
        <fullName evidence="1">Uncharacterized protein</fullName>
    </submittedName>
</protein>
<dbReference type="AlphaFoldDB" id="A0A8H3FPE4"/>
<dbReference type="Gene3D" id="2.130.10.10">
    <property type="entry name" value="YVTN repeat-like/Quinoprotein amine dehydrogenase"/>
    <property type="match status" value="1"/>
</dbReference>
<dbReference type="EMBL" id="CAJPDQ010000026">
    <property type="protein sequence ID" value="CAF9926984.1"/>
    <property type="molecule type" value="Genomic_DNA"/>
</dbReference>
<evidence type="ECO:0000313" key="1">
    <source>
        <dbReference type="EMBL" id="CAF9926984.1"/>
    </source>
</evidence>
<name>A0A8H3FPE4_9LECA</name>
<dbReference type="Proteomes" id="UP000664169">
    <property type="component" value="Unassembled WGS sequence"/>
</dbReference>
<comment type="caution">
    <text evidence="1">The sequence shown here is derived from an EMBL/GenBank/DDBJ whole genome shotgun (WGS) entry which is preliminary data.</text>
</comment>
<organism evidence="1 2">
    <name type="scientific">Gomphillus americanus</name>
    <dbReference type="NCBI Taxonomy" id="1940652"/>
    <lineage>
        <taxon>Eukaryota</taxon>
        <taxon>Fungi</taxon>
        <taxon>Dikarya</taxon>
        <taxon>Ascomycota</taxon>
        <taxon>Pezizomycotina</taxon>
        <taxon>Lecanoromycetes</taxon>
        <taxon>OSLEUM clade</taxon>
        <taxon>Ostropomycetidae</taxon>
        <taxon>Ostropales</taxon>
        <taxon>Graphidaceae</taxon>
        <taxon>Gomphilloideae</taxon>
        <taxon>Gomphillus</taxon>
    </lineage>
</organism>
<dbReference type="InterPro" id="IPR036322">
    <property type="entry name" value="WD40_repeat_dom_sf"/>
</dbReference>
<proteinExistence type="predicted"/>
<dbReference type="OrthoDB" id="538223at2759"/>
<sequence>MTLLASAAVTDRMDVLGTALQVSESCIVIELEEGSVHTFDAHGQPLKLFTSQDDEAFSKRFKGFSLVGDKLLVAKETIGQLELIDTVTGKTTTSMKLSEQPKKIIPYHDGQFDFIIASASLANVQLISLSSKLEIPAPKMITATADIPSYKIFKHHIAQSTLALLCARGIVQLWHIPSLMQSDKKLRNMCTICFTESFPPLSSDTGIRQRSEERAAAEIFCVLVHSTNRILTGHGDGKIKLWDISIVSEEMSFRKEGYHPRFLSKPVCIVQNSTPGYLVNGFLEYHQAGSTTPNVVSTDTDGFVKLWRFHDHNSSNNFQLSLVGQHKLFDHAVLCRAITTEGWLVAGGKEGGSQEDVCGLDAQVKALKLVNLDNESTTEVKELGDPSLAVWDLKIVNHEGS</sequence>
<dbReference type="SUPFAM" id="SSF50978">
    <property type="entry name" value="WD40 repeat-like"/>
    <property type="match status" value="1"/>
</dbReference>
<reference evidence="1" key="1">
    <citation type="submission" date="2021-03" db="EMBL/GenBank/DDBJ databases">
        <authorList>
            <person name="Tagirdzhanova G."/>
        </authorList>
    </citation>
    <scope>NUCLEOTIDE SEQUENCE</scope>
</reference>
<dbReference type="InterPro" id="IPR015943">
    <property type="entry name" value="WD40/YVTN_repeat-like_dom_sf"/>
</dbReference>